<dbReference type="PANTHER" id="PTHR40447">
    <property type="entry name" value="ANAEROBIC SULFITE REDUCTASE SUBUNIT A"/>
    <property type="match status" value="1"/>
</dbReference>
<evidence type="ECO:0000256" key="2">
    <source>
        <dbReference type="ARBA" id="ARBA00023004"/>
    </source>
</evidence>
<dbReference type="AlphaFoldDB" id="A0A2Z4YA20"/>
<evidence type="ECO:0000259" key="4">
    <source>
        <dbReference type="PROSITE" id="PS51379"/>
    </source>
</evidence>
<reference evidence="5 6" key="1">
    <citation type="submission" date="2018-05" db="EMBL/GenBank/DDBJ databases">
        <title>A metagenomic window into the 2 km-deep terrestrial subsurface aquifer revealed taxonomically and functionally diverse microbial community comprising novel uncultured bacterial lineages.</title>
        <authorList>
            <person name="Kadnikov V.V."/>
            <person name="Mardanov A.V."/>
            <person name="Beletsky A.V."/>
            <person name="Banks D."/>
            <person name="Pimenov N.V."/>
            <person name="Frank Y.A."/>
            <person name="Karnachuk O.V."/>
            <person name="Ravin N.V."/>
        </authorList>
    </citation>
    <scope>NUCLEOTIDE SEQUENCE [LARGE SCALE GENOMIC DNA]</scope>
    <source>
        <strain evidence="5">BY</strain>
    </source>
</reference>
<dbReference type="SUPFAM" id="SSF46548">
    <property type="entry name" value="alpha-helical ferredoxin"/>
    <property type="match status" value="1"/>
</dbReference>
<dbReference type="Pfam" id="PF17179">
    <property type="entry name" value="Fer4_22"/>
    <property type="match status" value="1"/>
</dbReference>
<feature type="domain" description="4Fe-4S ferredoxin-type" evidence="4">
    <location>
        <begin position="337"/>
        <end position="368"/>
    </location>
</feature>
<dbReference type="Proteomes" id="UP000262583">
    <property type="component" value="Chromosome"/>
</dbReference>
<protein>
    <submittedName>
        <fullName evidence="5">Anaerobic sulfite reductase subunit A</fullName>
    </submittedName>
</protein>
<evidence type="ECO:0000313" key="5">
    <source>
        <dbReference type="EMBL" id="AXA37618.1"/>
    </source>
</evidence>
<keyword evidence="3" id="KW-0411">Iron-sulfur</keyword>
<dbReference type="GO" id="GO:0046872">
    <property type="term" value="F:metal ion binding"/>
    <property type="evidence" value="ECO:0007669"/>
    <property type="project" value="UniProtKB-KW"/>
</dbReference>
<proteinExistence type="predicted"/>
<name>A0A2Z4YA20_SUMC1</name>
<evidence type="ECO:0000313" key="6">
    <source>
        <dbReference type="Proteomes" id="UP000262583"/>
    </source>
</evidence>
<keyword evidence="2" id="KW-0408">Iron</keyword>
<keyword evidence="1" id="KW-0479">Metal-binding</keyword>
<dbReference type="PANTHER" id="PTHR40447:SF1">
    <property type="entry name" value="ANAEROBIC SULFITE REDUCTASE SUBUNIT A"/>
    <property type="match status" value="1"/>
</dbReference>
<dbReference type="KEGG" id="schv:BRCON_2876"/>
<dbReference type="InterPro" id="IPR017900">
    <property type="entry name" value="4Fe4S_Fe_S_CS"/>
</dbReference>
<dbReference type="GO" id="GO:0051536">
    <property type="term" value="F:iron-sulfur cluster binding"/>
    <property type="evidence" value="ECO:0007669"/>
    <property type="project" value="UniProtKB-KW"/>
</dbReference>
<feature type="domain" description="4Fe-4S ferredoxin-type" evidence="4">
    <location>
        <begin position="261"/>
        <end position="291"/>
    </location>
</feature>
<dbReference type="InterPro" id="IPR009051">
    <property type="entry name" value="Helical_ferredxn"/>
</dbReference>
<evidence type="ECO:0000256" key="3">
    <source>
        <dbReference type="ARBA" id="ARBA00023014"/>
    </source>
</evidence>
<dbReference type="InterPro" id="IPR017896">
    <property type="entry name" value="4Fe4S_Fe-S-bd"/>
</dbReference>
<dbReference type="EMBL" id="CP030759">
    <property type="protein sequence ID" value="AXA37618.1"/>
    <property type="molecule type" value="Genomic_DNA"/>
</dbReference>
<evidence type="ECO:0000256" key="1">
    <source>
        <dbReference type="ARBA" id="ARBA00022723"/>
    </source>
</evidence>
<dbReference type="PROSITE" id="PS00198">
    <property type="entry name" value="4FE4S_FER_1"/>
    <property type="match status" value="2"/>
</dbReference>
<accession>A0A2Z4YA20</accession>
<sequence>MPGSKLKSGESVVLLRENFGALFDALRAEGYKIIGPTVQDGAIVYDEINSPDDLPAGWGDLQEPGKYRLRRRSDQALFGYVVGPHSWKRFLFPPHLRMWRAVKNRTGFQIIPDQEEPPRMAFLGVRPCELQAIAIQDTIFKGTKYVDPVYQGRRHAALIIAVNCAEPAGTCFCTSMKTGPRALAGFDIALTELLTDGKHRFLLESGSVRGVELLRKLPTQPATEEDRKEAEAVTREAAGRITRQLETEGLRDLLLSNLEHPRWEAIADRCLACANCTMVCPTCFCSTVEDTTDLVGNHAERWRRWDSCFNLDFSYIHGGSVRQSTMSRYRQWMTHKLASWVDQFGTFGCVGCGRCITWCPVGIDITEEARQMRQTVAAGKE</sequence>
<organism evidence="5 6">
    <name type="scientific">Sumerlaea chitinivorans</name>
    <dbReference type="NCBI Taxonomy" id="2250252"/>
    <lineage>
        <taxon>Bacteria</taxon>
        <taxon>Candidatus Sumerlaeota</taxon>
        <taxon>Candidatus Sumerlaeia</taxon>
        <taxon>Candidatus Sumerlaeales</taxon>
        <taxon>Candidatus Sumerlaeaceae</taxon>
        <taxon>Candidatus Sumerlaea</taxon>
    </lineage>
</organism>
<dbReference type="Gene3D" id="1.10.1060.10">
    <property type="entry name" value="Alpha-helical ferredoxin"/>
    <property type="match status" value="1"/>
</dbReference>
<gene>
    <name evidence="5" type="ORF">BRCON_2876</name>
</gene>
<dbReference type="PROSITE" id="PS51379">
    <property type="entry name" value="4FE4S_FER_2"/>
    <property type="match status" value="2"/>
</dbReference>